<dbReference type="AlphaFoldDB" id="A0A0L6JR08"/>
<dbReference type="Pfam" id="PF01381">
    <property type="entry name" value="HTH_3"/>
    <property type="match status" value="1"/>
</dbReference>
<dbReference type="GO" id="GO:0003677">
    <property type="term" value="F:DNA binding"/>
    <property type="evidence" value="ECO:0007669"/>
    <property type="project" value="InterPro"/>
</dbReference>
<dbReference type="STRING" id="398512.Bccel_3488"/>
<proteinExistence type="predicted"/>
<dbReference type="CDD" id="cd00093">
    <property type="entry name" value="HTH_XRE"/>
    <property type="match status" value="1"/>
</dbReference>
<dbReference type="Proteomes" id="UP000036923">
    <property type="component" value="Unassembled WGS sequence"/>
</dbReference>
<organism evidence="2 3">
    <name type="scientific">Pseudobacteroides cellulosolvens ATCC 35603 = DSM 2933</name>
    <dbReference type="NCBI Taxonomy" id="398512"/>
    <lineage>
        <taxon>Bacteria</taxon>
        <taxon>Bacillati</taxon>
        <taxon>Bacillota</taxon>
        <taxon>Clostridia</taxon>
        <taxon>Eubacteriales</taxon>
        <taxon>Oscillospiraceae</taxon>
        <taxon>Pseudobacteroides</taxon>
    </lineage>
</organism>
<evidence type="ECO:0000259" key="1">
    <source>
        <dbReference type="PROSITE" id="PS50943"/>
    </source>
</evidence>
<dbReference type="Gene3D" id="1.10.260.40">
    <property type="entry name" value="lambda repressor-like DNA-binding domains"/>
    <property type="match status" value="1"/>
</dbReference>
<dbReference type="PROSITE" id="PS50943">
    <property type="entry name" value="HTH_CROC1"/>
    <property type="match status" value="1"/>
</dbReference>
<name>A0A0L6JR08_9FIRM</name>
<feature type="domain" description="HTH cro/C1-type" evidence="1">
    <location>
        <begin position="8"/>
        <end position="68"/>
    </location>
</feature>
<accession>A0A0L6JR08</accession>
<dbReference type="InterPro" id="IPR001387">
    <property type="entry name" value="Cro/C1-type_HTH"/>
</dbReference>
<dbReference type="SUPFAM" id="SSF47413">
    <property type="entry name" value="lambda repressor-like DNA-binding domains"/>
    <property type="match status" value="1"/>
</dbReference>
<dbReference type="eggNOG" id="COG1396">
    <property type="taxonomic scope" value="Bacteria"/>
</dbReference>
<sequence>MGHLSNLIKTRRQSAGFSLREFSEKCGLSHTYIKNLEETDPRTGKEIVPTVESLDKIARALNMTLEELLKEIGYIKKDTNLSFEGSNLKMIRGSKSYKDITDDIFLKTNRKIDPSIYEDMEKGNDESPSPILVDILANYSGVDRSFFYRRNNPDDLRRAQLIDPYRVYDDHKKSPLDHIKNAELKEFIENPENVDYLLLAKELKSKKIKVKFIRDMIFDD</sequence>
<comment type="caution">
    <text evidence="2">The sequence shown here is derived from an EMBL/GenBank/DDBJ whole genome shotgun (WGS) entry which is preliminary data.</text>
</comment>
<dbReference type="OrthoDB" id="2080915at2"/>
<dbReference type="EMBL" id="LGTC01000001">
    <property type="protein sequence ID" value="KNY28214.1"/>
    <property type="molecule type" value="Genomic_DNA"/>
</dbReference>
<reference evidence="3" key="1">
    <citation type="submission" date="2015-07" db="EMBL/GenBank/DDBJ databases">
        <title>Near-Complete Genome Sequence of the Cellulolytic Bacterium Bacteroides (Pseudobacteroides) cellulosolvens ATCC 35603.</title>
        <authorList>
            <person name="Dassa B."/>
            <person name="Utturkar S.M."/>
            <person name="Klingeman D.M."/>
            <person name="Hurt R.A."/>
            <person name="Keller M."/>
            <person name="Xu J."/>
            <person name="Reddy Y.H.K."/>
            <person name="Borovok I."/>
            <person name="Grinberg I.R."/>
            <person name="Lamed R."/>
            <person name="Zhivin O."/>
            <person name="Bayer E.A."/>
            <person name="Brown S.D."/>
        </authorList>
    </citation>
    <scope>NUCLEOTIDE SEQUENCE [LARGE SCALE GENOMIC DNA]</scope>
    <source>
        <strain evidence="3">DSM 2933</strain>
    </source>
</reference>
<dbReference type="RefSeq" id="WP_050753573.1">
    <property type="nucleotide sequence ID" value="NZ_JQKC01000033.1"/>
</dbReference>
<dbReference type="SMART" id="SM00530">
    <property type="entry name" value="HTH_XRE"/>
    <property type="match status" value="1"/>
</dbReference>
<dbReference type="InterPro" id="IPR010982">
    <property type="entry name" value="Lambda_DNA-bd_dom_sf"/>
</dbReference>
<evidence type="ECO:0000313" key="3">
    <source>
        <dbReference type="Proteomes" id="UP000036923"/>
    </source>
</evidence>
<keyword evidence="3" id="KW-1185">Reference proteome</keyword>
<gene>
    <name evidence="2" type="ORF">Bccel_3488</name>
</gene>
<evidence type="ECO:0000313" key="2">
    <source>
        <dbReference type="EMBL" id="KNY28214.1"/>
    </source>
</evidence>
<protein>
    <submittedName>
        <fullName evidence="2">Helix-turn-helix domain protein</fullName>
    </submittedName>
</protein>